<dbReference type="Proteomes" id="UP001165960">
    <property type="component" value="Unassembled WGS sequence"/>
</dbReference>
<dbReference type="EMBL" id="QTSX02002263">
    <property type="protein sequence ID" value="KAJ9076581.1"/>
    <property type="molecule type" value="Genomic_DNA"/>
</dbReference>
<protein>
    <submittedName>
        <fullName evidence="1">Uncharacterized protein</fullName>
    </submittedName>
</protein>
<gene>
    <name evidence="1" type="ORF">DSO57_1024583</name>
</gene>
<evidence type="ECO:0000313" key="1">
    <source>
        <dbReference type="EMBL" id="KAJ9076581.1"/>
    </source>
</evidence>
<organism evidence="1 2">
    <name type="scientific">Entomophthora muscae</name>
    <dbReference type="NCBI Taxonomy" id="34485"/>
    <lineage>
        <taxon>Eukaryota</taxon>
        <taxon>Fungi</taxon>
        <taxon>Fungi incertae sedis</taxon>
        <taxon>Zoopagomycota</taxon>
        <taxon>Entomophthoromycotina</taxon>
        <taxon>Entomophthoromycetes</taxon>
        <taxon>Entomophthorales</taxon>
        <taxon>Entomophthoraceae</taxon>
        <taxon>Entomophthora</taxon>
    </lineage>
</organism>
<sequence>MQDWLGRYQREQKPAQDGAEASPSQEREGEKAPLPKRKTLGRPPSRPLPKGRCPFPLQVYKIKAQPAGNWWCQIPACADVELFERLPLAFLGTSMLTIEGNQTLLALAKKAAAGRNCLACCPLSKKAPL</sequence>
<proteinExistence type="predicted"/>
<evidence type="ECO:0000313" key="2">
    <source>
        <dbReference type="Proteomes" id="UP001165960"/>
    </source>
</evidence>
<reference evidence="1" key="1">
    <citation type="submission" date="2022-04" db="EMBL/GenBank/DDBJ databases">
        <title>Genome of the entomopathogenic fungus Entomophthora muscae.</title>
        <authorList>
            <person name="Elya C."/>
            <person name="Lovett B.R."/>
            <person name="Lee E."/>
            <person name="Macias A.M."/>
            <person name="Hajek A.E."/>
            <person name="De Bivort B.L."/>
            <person name="Kasson M.T."/>
            <person name="De Fine Licht H.H."/>
            <person name="Stajich J.E."/>
        </authorList>
    </citation>
    <scope>NUCLEOTIDE SEQUENCE</scope>
    <source>
        <strain evidence="1">Berkeley</strain>
    </source>
</reference>
<keyword evidence="2" id="KW-1185">Reference proteome</keyword>
<name>A0ACC2TQ32_9FUNG</name>
<accession>A0ACC2TQ32</accession>
<comment type="caution">
    <text evidence="1">The sequence shown here is derived from an EMBL/GenBank/DDBJ whole genome shotgun (WGS) entry which is preliminary data.</text>
</comment>